<dbReference type="Gene3D" id="2.60.40.60">
    <property type="entry name" value="Cadherins"/>
    <property type="match status" value="1"/>
</dbReference>
<dbReference type="PANTHER" id="PTHR24028">
    <property type="entry name" value="CADHERIN-87A"/>
    <property type="match status" value="1"/>
</dbReference>
<evidence type="ECO:0000256" key="5">
    <source>
        <dbReference type="ARBA" id="ARBA00022989"/>
    </source>
</evidence>
<dbReference type="Ensembl" id="ENSCCRT00020091818.1">
    <property type="protein sequence ID" value="ENSCCRP00020083909.1"/>
    <property type="gene ID" value="ENSCCRG00020038685.1"/>
</dbReference>
<dbReference type="Proteomes" id="UP000694701">
    <property type="component" value="Unplaced"/>
</dbReference>
<dbReference type="GO" id="GO:0007156">
    <property type="term" value="P:homophilic cell adhesion via plasma membrane adhesion molecules"/>
    <property type="evidence" value="ECO:0007669"/>
    <property type="project" value="InterPro"/>
</dbReference>
<feature type="domain" description="Cadherin" evidence="9">
    <location>
        <begin position="40"/>
        <end position="121"/>
    </location>
</feature>
<dbReference type="AlphaFoldDB" id="A0A8C2IR17"/>
<keyword evidence="6" id="KW-0472">Membrane</keyword>
<protein>
    <recommendedName>
        <fullName evidence="9">Cadherin domain-containing protein</fullName>
    </recommendedName>
</protein>
<sequence>IETKDLLLIEVVVNDGVYADVTKSVYVAVLDANDNAPVFQKLPYNEEVPENEPVGSTLFRANATDNDFGTASIVSYKIDDVTPNDGASLFSISPTTGIVVLQGPLSFTDKSPFYQIRIIASVSIYL</sequence>
<feature type="domain" description="Cadherin" evidence="9">
    <location>
        <begin position="2"/>
        <end position="39"/>
    </location>
</feature>
<keyword evidence="2" id="KW-0812">Transmembrane</keyword>
<evidence type="ECO:0000313" key="11">
    <source>
        <dbReference type="Proteomes" id="UP000694701"/>
    </source>
</evidence>
<comment type="subcellular location">
    <subcellularLocation>
        <location evidence="1">Membrane</location>
        <topology evidence="1">Single-pass membrane protein</topology>
    </subcellularLocation>
</comment>
<dbReference type="InterPro" id="IPR050174">
    <property type="entry name" value="Protocadherin/Cadherin-CA"/>
</dbReference>
<evidence type="ECO:0000256" key="3">
    <source>
        <dbReference type="ARBA" id="ARBA00022737"/>
    </source>
</evidence>
<evidence type="ECO:0000256" key="2">
    <source>
        <dbReference type="ARBA" id="ARBA00022692"/>
    </source>
</evidence>
<dbReference type="GO" id="GO:0005509">
    <property type="term" value="F:calcium ion binding"/>
    <property type="evidence" value="ECO:0007669"/>
    <property type="project" value="UniProtKB-UniRule"/>
</dbReference>
<dbReference type="Pfam" id="PF00028">
    <property type="entry name" value="Cadherin"/>
    <property type="match status" value="1"/>
</dbReference>
<accession>A0A8C2IR17</accession>
<dbReference type="CDD" id="cd11304">
    <property type="entry name" value="Cadherin_repeat"/>
    <property type="match status" value="1"/>
</dbReference>
<dbReference type="PROSITE" id="PS00232">
    <property type="entry name" value="CADHERIN_1"/>
    <property type="match status" value="1"/>
</dbReference>
<keyword evidence="7" id="KW-0325">Glycoprotein</keyword>
<name>A0A8C2IR17_CYPCA</name>
<dbReference type="SUPFAM" id="SSF49313">
    <property type="entry name" value="Cadherin-like"/>
    <property type="match status" value="1"/>
</dbReference>
<evidence type="ECO:0000259" key="9">
    <source>
        <dbReference type="PROSITE" id="PS50268"/>
    </source>
</evidence>
<dbReference type="PANTHER" id="PTHR24028:SF328">
    <property type="entry name" value="CADHERIN-3"/>
    <property type="match status" value="1"/>
</dbReference>
<keyword evidence="3" id="KW-0677">Repeat</keyword>
<evidence type="ECO:0000256" key="8">
    <source>
        <dbReference type="PROSITE-ProRule" id="PRU00043"/>
    </source>
</evidence>
<evidence type="ECO:0000256" key="6">
    <source>
        <dbReference type="ARBA" id="ARBA00023136"/>
    </source>
</evidence>
<proteinExistence type="predicted"/>
<evidence type="ECO:0000256" key="1">
    <source>
        <dbReference type="ARBA" id="ARBA00004167"/>
    </source>
</evidence>
<dbReference type="GO" id="GO:0005886">
    <property type="term" value="C:plasma membrane"/>
    <property type="evidence" value="ECO:0007669"/>
    <property type="project" value="InterPro"/>
</dbReference>
<dbReference type="PROSITE" id="PS50268">
    <property type="entry name" value="CADHERIN_2"/>
    <property type="match status" value="2"/>
</dbReference>
<dbReference type="InterPro" id="IPR015919">
    <property type="entry name" value="Cadherin-like_sf"/>
</dbReference>
<dbReference type="GO" id="GO:0009653">
    <property type="term" value="P:anatomical structure morphogenesis"/>
    <property type="evidence" value="ECO:0007669"/>
    <property type="project" value="UniProtKB-ARBA"/>
</dbReference>
<dbReference type="InterPro" id="IPR002126">
    <property type="entry name" value="Cadherin-like_dom"/>
</dbReference>
<evidence type="ECO:0000313" key="10">
    <source>
        <dbReference type="Ensembl" id="ENSCCRP00020083909.1"/>
    </source>
</evidence>
<evidence type="ECO:0000256" key="7">
    <source>
        <dbReference type="ARBA" id="ARBA00023180"/>
    </source>
</evidence>
<organism evidence="10 11">
    <name type="scientific">Cyprinus carpio</name>
    <name type="common">Common carp</name>
    <dbReference type="NCBI Taxonomy" id="7962"/>
    <lineage>
        <taxon>Eukaryota</taxon>
        <taxon>Metazoa</taxon>
        <taxon>Chordata</taxon>
        <taxon>Craniata</taxon>
        <taxon>Vertebrata</taxon>
        <taxon>Euteleostomi</taxon>
        <taxon>Actinopterygii</taxon>
        <taxon>Neopterygii</taxon>
        <taxon>Teleostei</taxon>
        <taxon>Ostariophysi</taxon>
        <taxon>Cypriniformes</taxon>
        <taxon>Cyprinidae</taxon>
        <taxon>Cyprininae</taxon>
        <taxon>Cyprinus</taxon>
    </lineage>
</organism>
<keyword evidence="5" id="KW-1133">Transmembrane helix</keyword>
<reference evidence="10" key="1">
    <citation type="submission" date="2025-08" db="UniProtKB">
        <authorList>
            <consortium name="Ensembl"/>
        </authorList>
    </citation>
    <scope>IDENTIFICATION</scope>
</reference>
<evidence type="ECO:0000256" key="4">
    <source>
        <dbReference type="ARBA" id="ARBA00022837"/>
    </source>
</evidence>
<dbReference type="InterPro" id="IPR020894">
    <property type="entry name" value="Cadherin_CS"/>
</dbReference>
<keyword evidence="4 8" id="KW-0106">Calcium</keyword>